<organism evidence="4 5">
    <name type="scientific">Streptoalloteichus hindustanus</name>
    <dbReference type="NCBI Taxonomy" id="2017"/>
    <lineage>
        <taxon>Bacteria</taxon>
        <taxon>Bacillati</taxon>
        <taxon>Actinomycetota</taxon>
        <taxon>Actinomycetes</taxon>
        <taxon>Pseudonocardiales</taxon>
        <taxon>Pseudonocardiaceae</taxon>
        <taxon>Streptoalloteichus</taxon>
    </lineage>
</organism>
<keyword evidence="3" id="KW-1133">Transmembrane helix</keyword>
<dbReference type="AlphaFoldDB" id="A0A1M5LU43"/>
<evidence type="ECO:0000256" key="1">
    <source>
        <dbReference type="ARBA" id="ARBA00009108"/>
    </source>
</evidence>
<comment type="similarity">
    <text evidence="1">Belongs to the UPF0749 family.</text>
</comment>
<feature type="region of interest" description="Disordered" evidence="2">
    <location>
        <begin position="201"/>
        <end position="225"/>
    </location>
</feature>
<evidence type="ECO:0000313" key="5">
    <source>
        <dbReference type="Proteomes" id="UP000184501"/>
    </source>
</evidence>
<dbReference type="PANTHER" id="PTHR37313">
    <property type="entry name" value="UPF0749 PROTEIN RV1825"/>
    <property type="match status" value="1"/>
</dbReference>
<dbReference type="Pfam" id="PF05949">
    <property type="entry name" value="DUF881"/>
    <property type="match status" value="1"/>
</dbReference>
<feature type="compositionally biased region" description="Low complexity" evidence="2">
    <location>
        <begin position="102"/>
        <end position="112"/>
    </location>
</feature>
<evidence type="ECO:0000313" key="4">
    <source>
        <dbReference type="EMBL" id="SHG68632.1"/>
    </source>
</evidence>
<proteinExistence type="inferred from homology"/>
<dbReference type="EMBL" id="FQVN01000012">
    <property type="protein sequence ID" value="SHG68632.1"/>
    <property type="molecule type" value="Genomic_DNA"/>
</dbReference>
<dbReference type="Gene3D" id="3.30.70.1880">
    <property type="entry name" value="Protein of unknown function DUF881"/>
    <property type="match status" value="1"/>
</dbReference>
<protein>
    <submittedName>
        <fullName evidence="4">Uncharacterized conserved protein YlxW, UPF0749 family</fullName>
    </submittedName>
</protein>
<keyword evidence="3" id="KW-0472">Membrane</keyword>
<dbReference type="Proteomes" id="UP000184501">
    <property type="component" value="Unassembled WGS sequence"/>
</dbReference>
<evidence type="ECO:0000256" key="3">
    <source>
        <dbReference type="SAM" id="Phobius"/>
    </source>
</evidence>
<dbReference type="GO" id="GO:0005886">
    <property type="term" value="C:plasma membrane"/>
    <property type="evidence" value="ECO:0007669"/>
    <property type="project" value="TreeGrafter"/>
</dbReference>
<feature type="compositionally biased region" description="Low complexity" evidence="2">
    <location>
        <begin position="28"/>
        <end position="42"/>
    </location>
</feature>
<feature type="compositionally biased region" description="Basic and acidic residues" evidence="2">
    <location>
        <begin position="1"/>
        <end position="27"/>
    </location>
</feature>
<dbReference type="RefSeq" id="WP_143174422.1">
    <property type="nucleotide sequence ID" value="NZ_FQVN01000012.1"/>
</dbReference>
<accession>A0A1M5LU43</accession>
<keyword evidence="3" id="KW-0812">Transmembrane</keyword>
<reference evidence="4 5" key="1">
    <citation type="submission" date="2016-11" db="EMBL/GenBank/DDBJ databases">
        <authorList>
            <person name="Jaros S."/>
            <person name="Januszkiewicz K."/>
            <person name="Wedrychowicz H."/>
        </authorList>
    </citation>
    <scope>NUCLEOTIDE SEQUENCE [LARGE SCALE GENOMIC DNA]</scope>
    <source>
        <strain evidence="4 5">DSM 44523</strain>
    </source>
</reference>
<feature type="compositionally biased region" description="Basic and acidic residues" evidence="2">
    <location>
        <begin position="43"/>
        <end position="55"/>
    </location>
</feature>
<dbReference type="PANTHER" id="PTHR37313:SF1">
    <property type="entry name" value="UPF0749 PROTEIN RV1823"/>
    <property type="match status" value="1"/>
</dbReference>
<feature type="region of interest" description="Disordered" evidence="2">
    <location>
        <begin position="1"/>
        <end position="112"/>
    </location>
</feature>
<keyword evidence="5" id="KW-1185">Reference proteome</keyword>
<dbReference type="InterPro" id="IPR010273">
    <property type="entry name" value="DUF881"/>
</dbReference>
<feature type="transmembrane region" description="Helical" evidence="3">
    <location>
        <begin position="176"/>
        <end position="197"/>
    </location>
</feature>
<name>A0A1M5LU43_STRHI</name>
<evidence type="ECO:0000256" key="2">
    <source>
        <dbReference type="SAM" id="MobiDB-lite"/>
    </source>
</evidence>
<gene>
    <name evidence="4" type="ORF">SAMN05444320_11263</name>
</gene>
<feature type="region of interest" description="Disordered" evidence="2">
    <location>
        <begin position="121"/>
        <end position="140"/>
    </location>
</feature>
<feature type="compositionally biased region" description="Pro residues" evidence="2">
    <location>
        <begin position="125"/>
        <end position="138"/>
    </location>
</feature>
<dbReference type="STRING" id="2017.SAMN05444320_11263"/>
<feature type="region of interest" description="Disordered" evidence="2">
    <location>
        <begin position="393"/>
        <end position="417"/>
    </location>
</feature>
<sequence length="417" mass="43829">MPDDRTPDERNPDGRTPDDRTPDESRSAEAVSPPASAPAPEGVPEREAAADRADAPRQVVESVSDREASKAGRPDDRRPADESKEPDRARADATTVRTGGDALPPAAPGAAEAAHPLWREANPAWPEPEPPSASPAPARPMDFAASLLRGLFVQRLDPGYEEAARRRGGRPAGGPAHWLWLVVGTALVGVLFAVAALDAADRQPGSEEAQRSLADDVRSARGDTDELARRAGALAREVDRARESALAGDAGGRAALDQLGELERAAAAVPVTGPGLRITVEEPAGQGGTRRQNVLDRDLQVLVNSLWAAGAEAVAVGGVRLQPRATVRQAGGAILVDNRPIRHPYVLEAIGSPEDLQTRLVGTDGYGRFSAFTQLYGTRFEVRRVDSLQLAAANPGQPRVATPTGGPSPAPSQEGPR</sequence>
<dbReference type="OrthoDB" id="3214641at2"/>
<feature type="compositionally biased region" description="Basic and acidic residues" evidence="2">
    <location>
        <begin position="63"/>
        <end position="91"/>
    </location>
</feature>